<reference evidence="3" key="1">
    <citation type="submission" date="2021-02" db="EMBL/GenBank/DDBJ databases">
        <authorList>
            <person name="Nowell W R."/>
        </authorList>
    </citation>
    <scope>NUCLEOTIDE SEQUENCE</scope>
</reference>
<dbReference type="GO" id="GO:0042554">
    <property type="term" value="P:superoxide anion generation"/>
    <property type="evidence" value="ECO:0007669"/>
    <property type="project" value="TreeGrafter"/>
</dbReference>
<feature type="transmembrane region" description="Helical" evidence="2">
    <location>
        <begin position="51"/>
        <end position="67"/>
    </location>
</feature>
<keyword evidence="2" id="KW-0812">Transmembrane</keyword>
<comment type="caution">
    <text evidence="3">The sequence shown here is derived from an EMBL/GenBank/DDBJ whole genome shotgun (WGS) entry which is preliminary data.</text>
</comment>
<keyword evidence="2" id="KW-1133">Transmembrane helix</keyword>
<accession>A0A820N899</accession>
<dbReference type="InterPro" id="IPR050369">
    <property type="entry name" value="RBOH/FRE"/>
</dbReference>
<dbReference type="AlphaFoldDB" id="A0A820N899"/>
<feature type="transmembrane region" description="Helical" evidence="2">
    <location>
        <begin position="20"/>
        <end position="39"/>
    </location>
</feature>
<name>A0A820N899_9BILA</name>
<dbReference type="GO" id="GO:0016175">
    <property type="term" value="F:superoxide-generating NAD(P)H oxidase activity"/>
    <property type="evidence" value="ECO:0007669"/>
    <property type="project" value="TreeGrafter"/>
</dbReference>
<dbReference type="GO" id="GO:0006952">
    <property type="term" value="P:defense response"/>
    <property type="evidence" value="ECO:0007669"/>
    <property type="project" value="TreeGrafter"/>
</dbReference>
<keyword evidence="2" id="KW-0472">Membrane</keyword>
<evidence type="ECO:0000256" key="2">
    <source>
        <dbReference type="SAM" id="Phobius"/>
    </source>
</evidence>
<gene>
    <name evidence="3" type="ORF">OXD698_LOCUS50660</name>
</gene>
<feature type="non-terminal residue" evidence="3">
    <location>
        <position position="131"/>
    </location>
</feature>
<dbReference type="PANTHER" id="PTHR11972:SF58">
    <property type="entry name" value="NADPH OXIDASE 5"/>
    <property type="match status" value="1"/>
</dbReference>
<dbReference type="PANTHER" id="PTHR11972">
    <property type="entry name" value="NADPH OXIDASE"/>
    <property type="match status" value="1"/>
</dbReference>
<protein>
    <submittedName>
        <fullName evidence="3">Uncharacterized protein</fullName>
    </submittedName>
</protein>
<keyword evidence="1" id="KW-0560">Oxidoreductase</keyword>
<evidence type="ECO:0000313" key="3">
    <source>
        <dbReference type="EMBL" id="CAF4386567.1"/>
    </source>
</evidence>
<dbReference type="EMBL" id="CAJOAZ010024668">
    <property type="protein sequence ID" value="CAF4386567.1"/>
    <property type="molecule type" value="Genomic_DNA"/>
</dbReference>
<evidence type="ECO:0000313" key="4">
    <source>
        <dbReference type="Proteomes" id="UP000663844"/>
    </source>
</evidence>
<dbReference type="Proteomes" id="UP000663844">
    <property type="component" value="Unassembled WGS sequence"/>
</dbReference>
<evidence type="ECO:0000256" key="1">
    <source>
        <dbReference type="ARBA" id="ARBA00023002"/>
    </source>
</evidence>
<organism evidence="3 4">
    <name type="scientific">Adineta steineri</name>
    <dbReference type="NCBI Taxonomy" id="433720"/>
    <lineage>
        <taxon>Eukaryota</taxon>
        <taxon>Metazoa</taxon>
        <taxon>Spiralia</taxon>
        <taxon>Gnathifera</taxon>
        <taxon>Rotifera</taxon>
        <taxon>Eurotatoria</taxon>
        <taxon>Bdelloidea</taxon>
        <taxon>Adinetida</taxon>
        <taxon>Adinetidae</taxon>
        <taxon>Adineta</taxon>
    </lineage>
</organism>
<dbReference type="GO" id="GO:0043020">
    <property type="term" value="C:NADPH oxidase complex"/>
    <property type="evidence" value="ECO:0007669"/>
    <property type="project" value="TreeGrafter"/>
</dbReference>
<sequence>PYRETGHSYLDALLTTKLGIGYITGIIEFVIGAIFYIMCLPFVRKSGYFQLFYWCHMLCLPWLIIMLLHGPHFWKWLLIPGFLYLIEKIRRYHKSRSNKHGETFIMEAILLPSQVIHLVINKPRKFRYKPG</sequence>
<proteinExistence type="predicted"/>
<feature type="non-terminal residue" evidence="3">
    <location>
        <position position="1"/>
    </location>
</feature>